<dbReference type="SUPFAM" id="SSF109604">
    <property type="entry name" value="HD-domain/PDEase-like"/>
    <property type="match status" value="1"/>
</dbReference>
<accession>A0AAX1SLN5</accession>
<dbReference type="Gene3D" id="1.10.246.80">
    <property type="match status" value="1"/>
</dbReference>
<dbReference type="CDD" id="cd00077">
    <property type="entry name" value="HDc"/>
    <property type="match status" value="1"/>
</dbReference>
<evidence type="ECO:0000313" key="5">
    <source>
        <dbReference type="Proteomes" id="UP000669239"/>
    </source>
</evidence>
<organism evidence="3 6">
    <name type="scientific">Enterocloster aldenensis</name>
    <dbReference type="NCBI Taxonomy" id="358742"/>
    <lineage>
        <taxon>Bacteria</taxon>
        <taxon>Bacillati</taxon>
        <taxon>Bacillota</taxon>
        <taxon>Clostridia</taxon>
        <taxon>Lachnospirales</taxon>
        <taxon>Lachnospiraceae</taxon>
        <taxon>Enterocloster</taxon>
    </lineage>
</organism>
<dbReference type="PANTHER" id="PTHR47545">
    <property type="entry name" value="MULTIFUNCTIONAL CCA PROTEIN"/>
    <property type="match status" value="1"/>
</dbReference>
<evidence type="ECO:0000313" key="6">
    <source>
        <dbReference type="Proteomes" id="UP001299608"/>
    </source>
</evidence>
<dbReference type="Proteomes" id="UP000669239">
    <property type="component" value="Unassembled WGS sequence"/>
</dbReference>
<reference evidence="4 5" key="1">
    <citation type="journal article" date="2020" name="Cell Host Microbe">
        <title>Functional and Genomic Variation between Human-Derived Isolates of Lachnospiraceae Reveals Inter- and Intra-Species Diversity.</title>
        <authorList>
            <person name="Sorbara M.T."/>
            <person name="Littmann E.R."/>
            <person name="Fontana E."/>
            <person name="Moody T.U."/>
            <person name="Kohout C.E."/>
            <person name="Gjonbalaj M."/>
            <person name="Eaton V."/>
            <person name="Seok R."/>
            <person name="Leiner I.M."/>
            <person name="Pamer E.G."/>
        </authorList>
    </citation>
    <scope>NUCLEOTIDE SEQUENCE [LARGE SCALE GENOMIC DNA]</scope>
    <source>
        <strain evidence="4 5">MSK.1.17</strain>
    </source>
</reference>
<dbReference type="InterPro" id="IPR050124">
    <property type="entry name" value="tRNA_CCA-adding_enzyme"/>
</dbReference>
<dbReference type="InterPro" id="IPR003607">
    <property type="entry name" value="HD/PDEase_dom"/>
</dbReference>
<dbReference type="GO" id="GO:0000166">
    <property type="term" value="F:nucleotide binding"/>
    <property type="evidence" value="ECO:0007669"/>
    <property type="project" value="UniProtKB-KW"/>
</dbReference>
<gene>
    <name evidence="4" type="ORF">G5B36_11780</name>
    <name evidence="3" type="ORF">L0N08_04925</name>
</gene>
<proteinExistence type="predicted"/>
<dbReference type="EMBL" id="JAKNGE010000005">
    <property type="protein sequence ID" value="MCG4744747.1"/>
    <property type="molecule type" value="Genomic_DNA"/>
</dbReference>
<evidence type="ECO:0000313" key="4">
    <source>
        <dbReference type="EMBL" id="NSJ49382.1"/>
    </source>
</evidence>
<dbReference type="Pfam" id="PF01966">
    <property type="entry name" value="HD"/>
    <property type="match status" value="1"/>
</dbReference>
<dbReference type="Gene3D" id="1.10.3090.10">
    <property type="entry name" value="cca-adding enzyme, domain 2"/>
    <property type="match status" value="1"/>
</dbReference>
<dbReference type="InterPro" id="IPR006674">
    <property type="entry name" value="HD_domain"/>
</dbReference>
<keyword evidence="5" id="KW-1185">Reference proteome</keyword>
<protein>
    <submittedName>
        <fullName evidence="3">HD domain-containing protein</fullName>
    </submittedName>
</protein>
<dbReference type="SMART" id="SM00471">
    <property type="entry name" value="HDc"/>
    <property type="match status" value="1"/>
</dbReference>
<dbReference type="Proteomes" id="UP001299608">
    <property type="component" value="Unassembled WGS sequence"/>
</dbReference>
<dbReference type="NCBIfam" id="TIGR00277">
    <property type="entry name" value="HDIG"/>
    <property type="match status" value="1"/>
</dbReference>
<dbReference type="AlphaFoldDB" id="A0AAX1SLN5"/>
<name>A0AAX1SLN5_9FIRM</name>
<keyword evidence="1" id="KW-0547">Nucleotide-binding</keyword>
<comment type="caution">
    <text evidence="3">The sequence shown here is derived from an EMBL/GenBank/DDBJ whole genome shotgun (WGS) entry which is preliminary data.</text>
</comment>
<evidence type="ECO:0000313" key="3">
    <source>
        <dbReference type="EMBL" id="MCG4744747.1"/>
    </source>
</evidence>
<feature type="domain" description="HD/PDEase" evidence="2">
    <location>
        <begin position="49"/>
        <end position="201"/>
    </location>
</feature>
<evidence type="ECO:0000256" key="1">
    <source>
        <dbReference type="ARBA" id="ARBA00022741"/>
    </source>
</evidence>
<sequence length="266" mass="29639">MEDKTGCMEPAYTRNAFTKAVLDKELPDDALAQEALFGMVPEFRAMAGFEQNNIHHVYDVWQHTMKALSAAGDDIIVRLAVLFHDIGKPHCYTQDEHGIGHFYGHGAVSAGMTRRILEDLGFDCVTREKVGELVKYHDLNLRGRHKSVRNWLNRLGKEQFCRLLAIFRCDAAGQNPDYLEEKTAAIDRIAAILEEIASKEGCLGMKDLAVTGHDLILLGVPQGRQVGETLQRLCEVVSSGAVPNERKSLLDKSGEWLGVHNAQKLM</sequence>
<reference evidence="4" key="2">
    <citation type="submission" date="2020-02" db="EMBL/GenBank/DDBJ databases">
        <authorList>
            <person name="Littmann E."/>
            <person name="Sorbara M."/>
        </authorList>
    </citation>
    <scope>NUCLEOTIDE SEQUENCE</scope>
    <source>
        <strain evidence="4">MSK.1.17</strain>
    </source>
</reference>
<dbReference type="EMBL" id="JAAITT010000014">
    <property type="protein sequence ID" value="NSJ49382.1"/>
    <property type="molecule type" value="Genomic_DNA"/>
</dbReference>
<reference evidence="3" key="3">
    <citation type="submission" date="2022-01" db="EMBL/GenBank/DDBJ databases">
        <title>Collection of gut derived symbiotic bacterial strains cultured from healthy donors.</title>
        <authorList>
            <person name="Lin H."/>
            <person name="Kohout C."/>
            <person name="Waligurski E."/>
            <person name="Pamer E.G."/>
        </authorList>
    </citation>
    <scope>NUCLEOTIDE SEQUENCE</scope>
    <source>
        <strain evidence="3">DFI.6.55</strain>
    </source>
</reference>
<dbReference type="InterPro" id="IPR006675">
    <property type="entry name" value="HDIG_dom"/>
</dbReference>
<dbReference type="RefSeq" id="WP_117558113.1">
    <property type="nucleotide sequence ID" value="NZ_JAAITT010000014.1"/>
</dbReference>
<evidence type="ECO:0000259" key="2">
    <source>
        <dbReference type="SMART" id="SM00471"/>
    </source>
</evidence>